<reference evidence="1" key="1">
    <citation type="submission" date="2016-06" db="UniProtKB">
        <authorList>
            <consortium name="WormBaseParasite"/>
        </authorList>
    </citation>
    <scope>IDENTIFICATION</scope>
</reference>
<protein>
    <submittedName>
        <fullName evidence="1">Reverse transcriptase domain-containing protein</fullName>
    </submittedName>
</protein>
<proteinExistence type="predicted"/>
<dbReference type="AlphaFoldDB" id="A0A183TRK6"/>
<evidence type="ECO:0000313" key="1">
    <source>
        <dbReference type="WBParaSite" id="SSLN_0001982801-mRNA-1"/>
    </source>
</evidence>
<organism evidence="1">
    <name type="scientific">Schistocephalus solidus</name>
    <name type="common">Tapeworm</name>
    <dbReference type="NCBI Taxonomy" id="70667"/>
    <lineage>
        <taxon>Eukaryota</taxon>
        <taxon>Metazoa</taxon>
        <taxon>Spiralia</taxon>
        <taxon>Lophotrochozoa</taxon>
        <taxon>Platyhelminthes</taxon>
        <taxon>Cestoda</taxon>
        <taxon>Eucestoda</taxon>
        <taxon>Diphyllobothriidea</taxon>
        <taxon>Diphyllobothriidae</taxon>
        <taxon>Schistocephalus</taxon>
    </lineage>
</organism>
<sequence>MKSAHPTAYFSERGRLAPSRTNLTAQEDSLFRRCASAVVQERDGTAEATSLLHRIFRHVVSAPRSIAVAVLDVAKAFDSINQSTLLRAAEANGAPPLLLNLLASSFFRTTTFILDTESLLCEQLLQSILHFLACAQPVRLGHLVLVSKEDARNYWRSALHSSADGRPLAAFVKSACTSDWLSSPARVFPWLYLRGIQIRAGVLHLILQEPIGTTDDLCRRQCGQHETLFHILQCCQLTHQARVWRHNQLVKRGHEVLLEPNIPEGRTFRKPDMVLCAEDGLTVVDIAVAGEDLMKTVYGGKTRYYSTAEVQVNLRRILGRPADFPISHEPAIFSSRGALHLRSEARLRLLGLSKFDLLDLCLMVVRGSLKAYASYMR</sequence>
<dbReference type="WBParaSite" id="SSLN_0001982801-mRNA-1">
    <property type="protein sequence ID" value="SSLN_0001982801-mRNA-1"/>
    <property type="gene ID" value="SSLN_0001982801"/>
</dbReference>
<name>A0A183TRK6_SCHSO</name>
<accession>A0A183TRK6</accession>